<sequence>MLRFFLFLNFLLLITSFYTNNKVQNLEFSPKMGKQHKAMDVLIDFATKNLDVDNTGRSASALISFAKENVKILGKSVDWGCGISKDQKLKHQGSEKEEWMTFEFKKHYFLIFYVKINR</sequence>
<comment type="caution">
    <text evidence="2">The sequence shown here is derived from an EMBL/GenBank/DDBJ whole genome shotgun (WGS) entry which is preliminary data.</text>
</comment>
<organism evidence="2 3">
    <name type="scientific">Caenorhabditis angaria</name>
    <dbReference type="NCBI Taxonomy" id="860376"/>
    <lineage>
        <taxon>Eukaryota</taxon>
        <taxon>Metazoa</taxon>
        <taxon>Ecdysozoa</taxon>
        <taxon>Nematoda</taxon>
        <taxon>Chromadorea</taxon>
        <taxon>Rhabditida</taxon>
        <taxon>Rhabditina</taxon>
        <taxon>Rhabditomorpha</taxon>
        <taxon>Rhabditoidea</taxon>
        <taxon>Rhabditidae</taxon>
        <taxon>Peloderinae</taxon>
        <taxon>Caenorhabditis</taxon>
    </lineage>
</organism>
<evidence type="ECO:0000313" key="3">
    <source>
        <dbReference type="Proteomes" id="UP001152747"/>
    </source>
</evidence>
<evidence type="ECO:0000313" key="2">
    <source>
        <dbReference type="EMBL" id="CAI5443876.1"/>
    </source>
</evidence>
<feature type="chain" id="PRO_5040263479" description="SCP domain-containing protein" evidence="1">
    <location>
        <begin position="17"/>
        <end position="118"/>
    </location>
</feature>
<gene>
    <name evidence="2" type="ORF">CAMP_LOCUS6513</name>
</gene>
<protein>
    <recommendedName>
        <fullName evidence="4">SCP domain-containing protein</fullName>
    </recommendedName>
</protein>
<reference evidence="2" key="1">
    <citation type="submission" date="2022-11" db="EMBL/GenBank/DDBJ databases">
        <authorList>
            <person name="Kikuchi T."/>
        </authorList>
    </citation>
    <scope>NUCLEOTIDE SEQUENCE</scope>
    <source>
        <strain evidence="2">PS1010</strain>
    </source>
</reference>
<proteinExistence type="predicted"/>
<name>A0A9P1N146_9PELO</name>
<dbReference type="AlphaFoldDB" id="A0A9P1N146"/>
<feature type="signal peptide" evidence="1">
    <location>
        <begin position="1"/>
        <end position="16"/>
    </location>
</feature>
<keyword evidence="3" id="KW-1185">Reference proteome</keyword>
<accession>A0A9P1N146</accession>
<evidence type="ECO:0000256" key="1">
    <source>
        <dbReference type="SAM" id="SignalP"/>
    </source>
</evidence>
<dbReference type="Proteomes" id="UP001152747">
    <property type="component" value="Unassembled WGS sequence"/>
</dbReference>
<dbReference type="EMBL" id="CANHGI010000002">
    <property type="protein sequence ID" value="CAI5443876.1"/>
    <property type="molecule type" value="Genomic_DNA"/>
</dbReference>
<evidence type="ECO:0008006" key="4">
    <source>
        <dbReference type="Google" id="ProtNLM"/>
    </source>
</evidence>
<keyword evidence="1" id="KW-0732">Signal</keyword>